<dbReference type="Proteomes" id="UP001595798">
    <property type="component" value="Unassembled WGS sequence"/>
</dbReference>
<organism evidence="3 4">
    <name type="scientific">Marinobacter lacisalsi</name>
    <dbReference type="NCBI Taxonomy" id="475979"/>
    <lineage>
        <taxon>Bacteria</taxon>
        <taxon>Pseudomonadati</taxon>
        <taxon>Pseudomonadota</taxon>
        <taxon>Gammaproteobacteria</taxon>
        <taxon>Pseudomonadales</taxon>
        <taxon>Marinobacteraceae</taxon>
        <taxon>Marinobacter</taxon>
    </lineage>
</organism>
<dbReference type="PANTHER" id="PTHR36698">
    <property type="entry name" value="BLL5892 PROTEIN"/>
    <property type="match status" value="1"/>
</dbReference>
<comment type="caution">
    <text evidence="3">The sequence shown here is derived from an EMBL/GenBank/DDBJ whole genome shotgun (WGS) entry which is preliminary data.</text>
</comment>
<evidence type="ECO:0000313" key="4">
    <source>
        <dbReference type="Proteomes" id="UP001595798"/>
    </source>
</evidence>
<evidence type="ECO:0000313" key="3">
    <source>
        <dbReference type="EMBL" id="MFC4258977.1"/>
    </source>
</evidence>
<dbReference type="EMBL" id="JBHSDI010000011">
    <property type="protein sequence ID" value="MFC4258977.1"/>
    <property type="molecule type" value="Genomic_DNA"/>
</dbReference>
<evidence type="ECO:0000259" key="2">
    <source>
        <dbReference type="Pfam" id="PF02470"/>
    </source>
</evidence>
<keyword evidence="1" id="KW-0472">Membrane</keyword>
<feature type="domain" description="Mce/MlaD" evidence="2">
    <location>
        <begin position="40"/>
        <end position="113"/>
    </location>
</feature>
<reference evidence="4" key="1">
    <citation type="journal article" date="2019" name="Int. J. Syst. Evol. Microbiol.">
        <title>The Global Catalogue of Microorganisms (GCM) 10K type strain sequencing project: providing services to taxonomists for standard genome sequencing and annotation.</title>
        <authorList>
            <consortium name="The Broad Institute Genomics Platform"/>
            <consortium name="The Broad Institute Genome Sequencing Center for Infectious Disease"/>
            <person name="Wu L."/>
            <person name="Ma J."/>
        </authorList>
    </citation>
    <scope>NUCLEOTIDE SEQUENCE [LARGE SCALE GENOMIC DNA]</scope>
    <source>
        <strain evidence="4">CECT 7297</strain>
    </source>
</reference>
<name>A0ABV8QHF0_9GAMM</name>
<gene>
    <name evidence="3" type="ORF">ACFOZ5_08040</name>
</gene>
<dbReference type="RefSeq" id="WP_379886519.1">
    <property type="nucleotide sequence ID" value="NZ_JBHSDI010000011.1"/>
</dbReference>
<dbReference type="PANTHER" id="PTHR36698:SF2">
    <property type="entry name" value="MCE_MLAD DOMAIN-CONTAINING PROTEIN"/>
    <property type="match status" value="1"/>
</dbReference>
<proteinExistence type="predicted"/>
<sequence length="312" mass="34455">MEPRAHHVLIGIFTVVTIAAILLFALWLGDTENNRDYDYYEVGFHDGVSGLSEGSPVQYSGIEVGNVVTLRLDPEDPRHVKALVRVYSDIPVRRDTKATLNLANITGAMTIQFYGGTPDSTVLVGDRDNPPYIKAEPSQFSSLLSSSENLMTKADDFLTNANRFLSEKNAENLTVTLENFRLTTETLVAERDNINRALVSVYDAAERARRTFDRYHELGNYLGELLEDQGQPTLTQARQAAEALNRASTRIDALVADNEGSVGQGLDSLGELAPIMQELQSTLRSLSLLTKRLEEDPSRALLGRDAIQEVSP</sequence>
<evidence type="ECO:0000256" key="1">
    <source>
        <dbReference type="SAM" id="Phobius"/>
    </source>
</evidence>
<dbReference type="InterPro" id="IPR003399">
    <property type="entry name" value="Mce/MlaD"/>
</dbReference>
<keyword evidence="1" id="KW-1133">Transmembrane helix</keyword>
<accession>A0ABV8QHF0</accession>
<feature type="transmembrane region" description="Helical" evidence="1">
    <location>
        <begin position="7"/>
        <end position="28"/>
    </location>
</feature>
<dbReference type="Pfam" id="PF02470">
    <property type="entry name" value="MlaD"/>
    <property type="match status" value="1"/>
</dbReference>
<keyword evidence="4" id="KW-1185">Reference proteome</keyword>
<protein>
    <submittedName>
        <fullName evidence="3">MlaD family protein</fullName>
    </submittedName>
</protein>
<keyword evidence="1" id="KW-0812">Transmembrane</keyword>